<dbReference type="Proteomes" id="UP000000759">
    <property type="component" value="Chromosome 2"/>
</dbReference>
<reference evidence="1 2" key="1">
    <citation type="journal article" date="2008" name="Nature">
        <title>The Phaeodactylum genome reveals the evolutionary history of diatom genomes.</title>
        <authorList>
            <person name="Bowler C."/>
            <person name="Allen A.E."/>
            <person name="Badger J.H."/>
            <person name="Grimwood J."/>
            <person name="Jabbari K."/>
            <person name="Kuo A."/>
            <person name="Maheswari U."/>
            <person name="Martens C."/>
            <person name="Maumus F."/>
            <person name="Otillar R.P."/>
            <person name="Rayko E."/>
            <person name="Salamov A."/>
            <person name="Vandepoele K."/>
            <person name="Beszteri B."/>
            <person name="Gruber A."/>
            <person name="Heijde M."/>
            <person name="Katinka M."/>
            <person name="Mock T."/>
            <person name="Valentin K."/>
            <person name="Verret F."/>
            <person name="Berges J.A."/>
            <person name="Brownlee C."/>
            <person name="Cadoret J.P."/>
            <person name="Chiovitti A."/>
            <person name="Choi C.J."/>
            <person name="Coesel S."/>
            <person name="De Martino A."/>
            <person name="Detter J.C."/>
            <person name="Durkin C."/>
            <person name="Falciatore A."/>
            <person name="Fournet J."/>
            <person name="Haruta M."/>
            <person name="Huysman M.J."/>
            <person name="Jenkins B.D."/>
            <person name="Jiroutova K."/>
            <person name="Jorgensen R.E."/>
            <person name="Joubert Y."/>
            <person name="Kaplan A."/>
            <person name="Kroger N."/>
            <person name="Kroth P.G."/>
            <person name="La Roche J."/>
            <person name="Lindquist E."/>
            <person name="Lommer M."/>
            <person name="Martin-Jezequel V."/>
            <person name="Lopez P.J."/>
            <person name="Lucas S."/>
            <person name="Mangogna M."/>
            <person name="McGinnis K."/>
            <person name="Medlin L.K."/>
            <person name="Montsant A."/>
            <person name="Oudot-Le Secq M.P."/>
            <person name="Napoli C."/>
            <person name="Obornik M."/>
            <person name="Parker M.S."/>
            <person name="Petit J.L."/>
            <person name="Porcel B.M."/>
            <person name="Poulsen N."/>
            <person name="Robison M."/>
            <person name="Rychlewski L."/>
            <person name="Rynearson T.A."/>
            <person name="Schmutz J."/>
            <person name="Shapiro H."/>
            <person name="Siaut M."/>
            <person name="Stanley M."/>
            <person name="Sussman M.R."/>
            <person name="Taylor A.R."/>
            <person name="Vardi A."/>
            <person name="von Dassow P."/>
            <person name="Vyverman W."/>
            <person name="Willis A."/>
            <person name="Wyrwicz L.S."/>
            <person name="Rokhsar D.S."/>
            <person name="Weissenbach J."/>
            <person name="Armbrust E.V."/>
            <person name="Green B.R."/>
            <person name="Van de Peer Y."/>
            <person name="Grigoriev I.V."/>
        </authorList>
    </citation>
    <scope>NUCLEOTIDE SEQUENCE [LARGE SCALE GENOMIC DNA]</scope>
    <source>
        <strain evidence="1 2">CCAP 1055/1</strain>
    </source>
</reference>
<dbReference type="PaxDb" id="2850-Phatr43650"/>
<dbReference type="InParanoid" id="B7FT01"/>
<evidence type="ECO:0000313" key="2">
    <source>
        <dbReference type="Proteomes" id="UP000000759"/>
    </source>
</evidence>
<dbReference type="eggNOG" id="ENOG502SUCC">
    <property type="taxonomic scope" value="Eukaryota"/>
</dbReference>
<dbReference type="OrthoDB" id="45725at2759"/>
<sequence>MKPTNRTPGLQTIPRDEKTVTATRVQFCRYVMGHHVCLLLLLYISCLCRDRLTCVAFTPGTYFSKLQSSGCRQLSIRRHCLLVDMQTSRGASSGNQNEKDHGNWLERAHQLRREAQDLESQLRPSGEAVQRPPIRTKSVQYTTLAASYWTFTYRFTSVPLSADDDSGPPPDSFGGKMTLHFRSDGFTELISHEGLSGKPLEIIKVWGWDLETSSEDEEEYLLFSVDTVLPSPGLEQRFYFQARQDLNNDGTIKLTEGTVTMKQDVASASSNGFWGFMSPKGILAEFRYVGNFVAKPSPNSSS</sequence>
<dbReference type="GeneID" id="7197361"/>
<dbReference type="EMBL" id="CM000606">
    <property type="protein sequence ID" value="EEC50566.1"/>
    <property type="molecule type" value="Genomic_DNA"/>
</dbReference>
<proteinExistence type="predicted"/>
<evidence type="ECO:0000313" key="1">
    <source>
        <dbReference type="EMBL" id="EEC50566.1"/>
    </source>
</evidence>
<accession>B7FT01</accession>
<reference evidence="2" key="2">
    <citation type="submission" date="2008-08" db="EMBL/GenBank/DDBJ databases">
        <authorList>
            <consortium name="Diatom Consortium"/>
            <person name="Grigoriev I."/>
            <person name="Grimwood J."/>
            <person name="Kuo A."/>
            <person name="Otillar R.P."/>
            <person name="Salamov A."/>
            <person name="Detter J.C."/>
            <person name="Lindquist E."/>
            <person name="Shapiro H."/>
            <person name="Lucas S."/>
            <person name="Glavina del Rio T."/>
            <person name="Pitluck S."/>
            <person name="Rokhsar D."/>
            <person name="Bowler C."/>
        </authorList>
    </citation>
    <scope>GENOME REANNOTATION</scope>
    <source>
        <strain evidence="2">CCAP 1055/1</strain>
    </source>
</reference>
<organism evidence="1 2">
    <name type="scientific">Phaeodactylum tricornutum (strain CCAP 1055/1)</name>
    <dbReference type="NCBI Taxonomy" id="556484"/>
    <lineage>
        <taxon>Eukaryota</taxon>
        <taxon>Sar</taxon>
        <taxon>Stramenopiles</taxon>
        <taxon>Ochrophyta</taxon>
        <taxon>Bacillariophyta</taxon>
        <taxon>Bacillariophyceae</taxon>
        <taxon>Bacillariophycidae</taxon>
        <taxon>Naviculales</taxon>
        <taxon>Phaeodactylaceae</taxon>
        <taxon>Phaeodactylum</taxon>
    </lineage>
</organism>
<keyword evidence="2" id="KW-1185">Reference proteome</keyword>
<gene>
    <name evidence="1" type="ORF">PHATRDRAFT_43650</name>
</gene>
<dbReference type="KEGG" id="pti:PHATRDRAFT_43650"/>
<dbReference type="AlphaFoldDB" id="B7FT01"/>
<protein>
    <submittedName>
        <fullName evidence="1">Uncharacterized protein</fullName>
    </submittedName>
</protein>
<name>B7FT01_PHATC</name>
<dbReference type="RefSeq" id="XP_002177752.1">
    <property type="nucleotide sequence ID" value="XM_002177716.1"/>
</dbReference>
<dbReference type="HOGENOM" id="CLU_1206912_0_0_1"/>